<accession>A0A2S6II02</accession>
<evidence type="ECO:0000313" key="3">
    <source>
        <dbReference type="Proteomes" id="UP000239485"/>
    </source>
</evidence>
<dbReference type="AlphaFoldDB" id="A0A2S6II02"/>
<sequence>MNILRLLWTPFAFVGHSVGRYWLGTGRHDGDGFDVAPAGRGAAVARAHSPVEALVPVLAVALLAAMMVNAALHA</sequence>
<keyword evidence="1" id="KW-0812">Transmembrane</keyword>
<keyword evidence="3" id="KW-1185">Reference proteome</keyword>
<proteinExistence type="predicted"/>
<dbReference type="EMBL" id="PTJD01000009">
    <property type="protein sequence ID" value="PPK93821.1"/>
    <property type="molecule type" value="Genomic_DNA"/>
</dbReference>
<organism evidence="2 3">
    <name type="scientific">Kineococcus xinjiangensis</name>
    <dbReference type="NCBI Taxonomy" id="512762"/>
    <lineage>
        <taxon>Bacteria</taxon>
        <taxon>Bacillati</taxon>
        <taxon>Actinomycetota</taxon>
        <taxon>Actinomycetes</taxon>
        <taxon>Kineosporiales</taxon>
        <taxon>Kineosporiaceae</taxon>
        <taxon>Kineococcus</taxon>
    </lineage>
</organism>
<gene>
    <name evidence="2" type="ORF">CLV92_10998</name>
</gene>
<feature type="transmembrane region" description="Helical" evidence="1">
    <location>
        <begin position="53"/>
        <end position="72"/>
    </location>
</feature>
<reference evidence="2 3" key="1">
    <citation type="submission" date="2018-02" db="EMBL/GenBank/DDBJ databases">
        <title>Genomic Encyclopedia of Archaeal and Bacterial Type Strains, Phase II (KMG-II): from individual species to whole genera.</title>
        <authorList>
            <person name="Goeker M."/>
        </authorList>
    </citation>
    <scope>NUCLEOTIDE SEQUENCE [LARGE SCALE GENOMIC DNA]</scope>
    <source>
        <strain evidence="2 3">DSM 22857</strain>
    </source>
</reference>
<comment type="caution">
    <text evidence="2">The sequence shown here is derived from an EMBL/GenBank/DDBJ whole genome shotgun (WGS) entry which is preliminary data.</text>
</comment>
<keyword evidence="1" id="KW-1133">Transmembrane helix</keyword>
<name>A0A2S6II02_9ACTN</name>
<keyword evidence="1" id="KW-0472">Membrane</keyword>
<evidence type="ECO:0000256" key="1">
    <source>
        <dbReference type="SAM" id="Phobius"/>
    </source>
</evidence>
<protein>
    <submittedName>
        <fullName evidence="2">Uncharacterized protein</fullName>
    </submittedName>
</protein>
<evidence type="ECO:0000313" key="2">
    <source>
        <dbReference type="EMBL" id="PPK93821.1"/>
    </source>
</evidence>
<dbReference type="Proteomes" id="UP000239485">
    <property type="component" value="Unassembled WGS sequence"/>
</dbReference>
<dbReference type="RefSeq" id="WP_104433379.1">
    <property type="nucleotide sequence ID" value="NZ_PTJD01000009.1"/>
</dbReference>